<evidence type="ECO:0000313" key="5">
    <source>
        <dbReference type="Proteomes" id="UP000463951"/>
    </source>
</evidence>
<sequence>MDTHILLDNLDIITEAPNGIQRLRELVLRLAVEGRLVPQDPRDSPAKNDLQVAIAAKAAAVVGSRRQPPLPRQDDSTQPALPEGWTWARMDDAFLVTGGVQKTSKRQPLRHHYPYLRVANVQRGNLDLGEIERFELFDGELERLRLATGDLLVVEGNGSESEIGRCARWNGEIEDCVHQNHLIRCRPMLPGLEYYILLFLNSPAGMSTMKNLAVTTSGIYNLSVGKIRAIRFPMPPMAEQERIIVKVNQLMGLCDELEASQQRRDKLRDRFIVSQFL</sequence>
<gene>
    <name evidence="4" type="ORF">SSPO_026790</name>
</gene>
<evidence type="ECO:0000256" key="2">
    <source>
        <dbReference type="ARBA" id="ARBA00023125"/>
    </source>
</evidence>
<dbReference type="SUPFAM" id="SSF116734">
    <property type="entry name" value="DNA methylase specificity domain"/>
    <property type="match status" value="1"/>
</dbReference>
<dbReference type="InterPro" id="IPR051212">
    <property type="entry name" value="Type-I_RE_S_subunit"/>
</dbReference>
<keyword evidence="1" id="KW-0680">Restriction system</keyword>
<evidence type="ECO:0000313" key="4">
    <source>
        <dbReference type="EMBL" id="BBJ39961.1"/>
    </source>
</evidence>
<dbReference type="REBASE" id="310717">
    <property type="entry name" value="S.Ssp100767ORF26800P"/>
</dbReference>
<dbReference type="PANTHER" id="PTHR43140">
    <property type="entry name" value="TYPE-1 RESTRICTION ENZYME ECOKI SPECIFICITY PROTEIN"/>
    <property type="match status" value="1"/>
</dbReference>
<feature type="region of interest" description="Disordered" evidence="3">
    <location>
        <begin position="63"/>
        <end position="82"/>
    </location>
</feature>
<evidence type="ECO:0008006" key="6">
    <source>
        <dbReference type="Google" id="ProtNLM"/>
    </source>
</evidence>
<dbReference type="Proteomes" id="UP000463951">
    <property type="component" value="Chromosome"/>
</dbReference>
<evidence type="ECO:0000256" key="1">
    <source>
        <dbReference type="ARBA" id="ARBA00022747"/>
    </source>
</evidence>
<proteinExistence type="predicted"/>
<dbReference type="PANTHER" id="PTHR43140:SF1">
    <property type="entry name" value="TYPE I RESTRICTION ENZYME ECOKI SPECIFICITY SUBUNIT"/>
    <property type="match status" value="1"/>
</dbReference>
<name>A0A499URV5_9ACTN</name>
<evidence type="ECO:0000256" key="3">
    <source>
        <dbReference type="SAM" id="MobiDB-lite"/>
    </source>
</evidence>
<dbReference type="InterPro" id="IPR044946">
    <property type="entry name" value="Restrct_endonuc_typeI_TRD_sf"/>
</dbReference>
<dbReference type="Gene3D" id="3.90.220.20">
    <property type="entry name" value="DNA methylase specificity domains"/>
    <property type="match status" value="1"/>
</dbReference>
<dbReference type="GO" id="GO:0009307">
    <property type="term" value="P:DNA restriction-modification system"/>
    <property type="evidence" value="ECO:0007669"/>
    <property type="project" value="UniProtKB-KW"/>
</dbReference>
<accession>A0A499URV5</accession>
<keyword evidence="2" id="KW-0238">DNA-binding</keyword>
<dbReference type="AlphaFoldDB" id="A0A499URV5"/>
<organism evidence="4 5">
    <name type="scientific">Streptomyces antimycoticus</name>
    <dbReference type="NCBI Taxonomy" id="68175"/>
    <lineage>
        <taxon>Bacteria</taxon>
        <taxon>Bacillati</taxon>
        <taxon>Actinomycetota</taxon>
        <taxon>Actinomycetes</taxon>
        <taxon>Kitasatosporales</taxon>
        <taxon>Streptomycetaceae</taxon>
        <taxon>Streptomyces</taxon>
        <taxon>Streptomyces violaceusniger group</taxon>
    </lineage>
</organism>
<dbReference type="CDD" id="cd17253">
    <property type="entry name" value="RMtype1_S_Eco933I-TRD2-CR2_like"/>
    <property type="match status" value="1"/>
</dbReference>
<dbReference type="EMBL" id="AP019620">
    <property type="protein sequence ID" value="BBJ39961.1"/>
    <property type="molecule type" value="Genomic_DNA"/>
</dbReference>
<protein>
    <recommendedName>
        <fullName evidence="6">Type I restriction modification DNA specificity domain-containing protein</fullName>
    </recommendedName>
</protein>
<reference evidence="4 5" key="1">
    <citation type="journal article" date="2020" name="Int. J. Syst. Evol. Microbiol.">
        <title>Reclassification of Streptomyces castelarensis and Streptomyces sporoclivatus as later heterotypic synonyms of Streptomyces antimycoticus.</title>
        <authorList>
            <person name="Komaki H."/>
            <person name="Tamura T."/>
        </authorList>
    </citation>
    <scope>NUCLEOTIDE SEQUENCE [LARGE SCALE GENOMIC DNA]</scope>
    <source>
        <strain evidence="4 5">NBRC 100767</strain>
    </source>
</reference>
<dbReference type="GO" id="GO:0003677">
    <property type="term" value="F:DNA binding"/>
    <property type="evidence" value="ECO:0007669"/>
    <property type="project" value="UniProtKB-KW"/>
</dbReference>